<protein>
    <submittedName>
        <fullName evidence="2">Uncharacterized protein</fullName>
    </submittedName>
</protein>
<gene>
    <name evidence="2" type="ORF">NPIL_41731</name>
</gene>
<evidence type="ECO:0000313" key="3">
    <source>
        <dbReference type="Proteomes" id="UP000887013"/>
    </source>
</evidence>
<dbReference type="Proteomes" id="UP000887013">
    <property type="component" value="Unassembled WGS sequence"/>
</dbReference>
<comment type="caution">
    <text evidence="2">The sequence shown here is derived from an EMBL/GenBank/DDBJ whole genome shotgun (WGS) entry which is preliminary data.</text>
</comment>
<proteinExistence type="predicted"/>
<feature type="region of interest" description="Disordered" evidence="1">
    <location>
        <begin position="1"/>
        <end position="30"/>
    </location>
</feature>
<evidence type="ECO:0000313" key="2">
    <source>
        <dbReference type="EMBL" id="GFT17400.1"/>
    </source>
</evidence>
<evidence type="ECO:0000256" key="1">
    <source>
        <dbReference type="SAM" id="MobiDB-lite"/>
    </source>
</evidence>
<reference evidence="2" key="1">
    <citation type="submission" date="2020-08" db="EMBL/GenBank/DDBJ databases">
        <title>Multicomponent nature underlies the extraordinary mechanical properties of spider dragline silk.</title>
        <authorList>
            <person name="Kono N."/>
            <person name="Nakamura H."/>
            <person name="Mori M."/>
            <person name="Yoshida Y."/>
            <person name="Ohtoshi R."/>
            <person name="Malay A.D."/>
            <person name="Moran D.A.P."/>
            <person name="Tomita M."/>
            <person name="Numata K."/>
            <person name="Arakawa K."/>
        </authorList>
    </citation>
    <scope>NUCLEOTIDE SEQUENCE</scope>
</reference>
<dbReference type="AlphaFoldDB" id="A0A8X6NK23"/>
<name>A0A8X6NK23_NEPPI</name>
<organism evidence="2 3">
    <name type="scientific">Nephila pilipes</name>
    <name type="common">Giant wood spider</name>
    <name type="synonym">Nephila maculata</name>
    <dbReference type="NCBI Taxonomy" id="299642"/>
    <lineage>
        <taxon>Eukaryota</taxon>
        <taxon>Metazoa</taxon>
        <taxon>Ecdysozoa</taxon>
        <taxon>Arthropoda</taxon>
        <taxon>Chelicerata</taxon>
        <taxon>Arachnida</taxon>
        <taxon>Araneae</taxon>
        <taxon>Araneomorphae</taxon>
        <taxon>Entelegynae</taxon>
        <taxon>Araneoidea</taxon>
        <taxon>Nephilidae</taxon>
        <taxon>Nephila</taxon>
    </lineage>
</organism>
<accession>A0A8X6NK23</accession>
<sequence>MHACNHEPPLGQDDSVGKKKERSEERRKSNLPSIEICSQDASCLLFLLVEKEKFYFCPKELANVLAEKIIKNSGKKMIKKRQEMAASVGAFRDVLLDLPETKFLLPIAMFLVQPKNKYSAMFSKCFFYMVDLGCILE</sequence>
<feature type="compositionally biased region" description="Basic and acidic residues" evidence="1">
    <location>
        <begin position="15"/>
        <end position="28"/>
    </location>
</feature>
<keyword evidence="3" id="KW-1185">Reference proteome</keyword>
<dbReference type="EMBL" id="BMAW01105002">
    <property type="protein sequence ID" value="GFT17400.1"/>
    <property type="molecule type" value="Genomic_DNA"/>
</dbReference>